<evidence type="ECO:0008006" key="4">
    <source>
        <dbReference type="Google" id="ProtNLM"/>
    </source>
</evidence>
<evidence type="ECO:0000256" key="1">
    <source>
        <dbReference type="SAM" id="MobiDB-lite"/>
    </source>
</evidence>
<dbReference type="PANTHER" id="PTHR13510">
    <property type="entry name" value="FYVE-FINGER-CONTAINING RAB5 EFFECTOR PROTEIN RABENOSYN-5-RELATED"/>
    <property type="match status" value="1"/>
</dbReference>
<dbReference type="CDD" id="cd00065">
    <property type="entry name" value="FYVE_like_SF"/>
    <property type="match status" value="1"/>
</dbReference>
<evidence type="ECO:0000313" key="2">
    <source>
        <dbReference type="EnsemblProtists" id="Phyra73738"/>
    </source>
</evidence>
<feature type="region of interest" description="Disordered" evidence="1">
    <location>
        <begin position="1"/>
        <end position="55"/>
    </location>
</feature>
<dbReference type="AlphaFoldDB" id="H3GDS6"/>
<dbReference type="VEuPathDB" id="FungiDB:KRP22_1980"/>
<protein>
    <recommendedName>
        <fullName evidence="4">FYVE-type domain-containing protein</fullName>
    </recommendedName>
</protein>
<organism evidence="2 3">
    <name type="scientific">Phytophthora ramorum</name>
    <name type="common">Sudden oak death agent</name>
    <dbReference type="NCBI Taxonomy" id="164328"/>
    <lineage>
        <taxon>Eukaryota</taxon>
        <taxon>Sar</taxon>
        <taxon>Stramenopiles</taxon>
        <taxon>Oomycota</taxon>
        <taxon>Peronosporomycetes</taxon>
        <taxon>Peronosporales</taxon>
        <taxon>Peronosporaceae</taxon>
        <taxon>Phytophthora</taxon>
    </lineage>
</organism>
<dbReference type="InterPro" id="IPR052727">
    <property type="entry name" value="Rab4/Rab5_effector"/>
</dbReference>
<reference evidence="2" key="2">
    <citation type="submission" date="2015-06" db="UniProtKB">
        <authorList>
            <consortium name="EnsemblProtists"/>
        </authorList>
    </citation>
    <scope>IDENTIFICATION</scope>
    <source>
        <strain evidence="2">Pr102</strain>
    </source>
</reference>
<name>H3GDS6_PHYRM</name>
<dbReference type="OMA" id="PTRCETC"/>
<dbReference type="InParanoid" id="H3GDS6"/>
<dbReference type="Proteomes" id="UP000005238">
    <property type="component" value="Unassembled WGS sequence"/>
</dbReference>
<dbReference type="VEuPathDB" id="FungiDB:KRP23_4333"/>
<dbReference type="InterPro" id="IPR011011">
    <property type="entry name" value="Znf_FYVE_PHD"/>
</dbReference>
<feature type="compositionally biased region" description="Basic and acidic residues" evidence="1">
    <location>
        <begin position="25"/>
        <end position="37"/>
    </location>
</feature>
<dbReference type="eggNOG" id="ENOG502S4HC">
    <property type="taxonomic scope" value="Eukaryota"/>
</dbReference>
<keyword evidence="3" id="KW-1185">Reference proteome</keyword>
<accession>H3GDS6</accession>
<dbReference type="EnsemblProtists" id="Phyra73738">
    <property type="protein sequence ID" value="Phyra73738"/>
    <property type="gene ID" value="Phyra73738"/>
</dbReference>
<dbReference type="EMBL" id="DS566001">
    <property type="status" value="NOT_ANNOTATED_CDS"/>
    <property type="molecule type" value="Genomic_DNA"/>
</dbReference>
<reference evidence="3" key="1">
    <citation type="journal article" date="2006" name="Science">
        <title>Phytophthora genome sequences uncover evolutionary origins and mechanisms of pathogenesis.</title>
        <authorList>
            <person name="Tyler B.M."/>
            <person name="Tripathy S."/>
            <person name="Zhang X."/>
            <person name="Dehal P."/>
            <person name="Jiang R.H."/>
            <person name="Aerts A."/>
            <person name="Arredondo F.D."/>
            <person name="Baxter L."/>
            <person name="Bensasson D."/>
            <person name="Beynon J.L."/>
            <person name="Chapman J."/>
            <person name="Damasceno C.M."/>
            <person name="Dorrance A.E."/>
            <person name="Dou D."/>
            <person name="Dickerman A.W."/>
            <person name="Dubchak I.L."/>
            <person name="Garbelotto M."/>
            <person name="Gijzen M."/>
            <person name="Gordon S.G."/>
            <person name="Govers F."/>
            <person name="Grunwald N.J."/>
            <person name="Huang W."/>
            <person name="Ivors K.L."/>
            <person name="Jones R.W."/>
            <person name="Kamoun S."/>
            <person name="Krampis K."/>
            <person name="Lamour K.H."/>
            <person name="Lee M.K."/>
            <person name="McDonald W.H."/>
            <person name="Medina M."/>
            <person name="Meijer H.J."/>
            <person name="Nordberg E.K."/>
            <person name="Maclean D.J."/>
            <person name="Ospina-Giraldo M.D."/>
            <person name="Morris P.F."/>
            <person name="Phuntumart V."/>
            <person name="Putnam N.H."/>
            <person name="Rash S."/>
            <person name="Rose J.K."/>
            <person name="Sakihama Y."/>
            <person name="Salamov A.A."/>
            <person name="Savidor A."/>
            <person name="Scheuring C.F."/>
            <person name="Smith B.M."/>
            <person name="Sobral B.W."/>
            <person name="Terry A."/>
            <person name="Torto-Alalibo T.A."/>
            <person name="Win J."/>
            <person name="Xu Z."/>
            <person name="Zhang H."/>
            <person name="Grigoriev I.V."/>
            <person name="Rokhsar D.S."/>
            <person name="Boore J.L."/>
        </authorList>
    </citation>
    <scope>NUCLEOTIDE SEQUENCE [LARGE SCALE GENOMIC DNA]</scope>
    <source>
        <strain evidence="3">Pr102</strain>
    </source>
</reference>
<dbReference type="SUPFAM" id="SSF57903">
    <property type="entry name" value="FYVE/PHD zinc finger"/>
    <property type="match status" value="1"/>
</dbReference>
<dbReference type="PANTHER" id="PTHR13510:SF44">
    <property type="entry name" value="RABENOSYN-5"/>
    <property type="match status" value="1"/>
</dbReference>
<dbReference type="Gene3D" id="3.30.530.20">
    <property type="match status" value="1"/>
</dbReference>
<evidence type="ECO:0000313" key="3">
    <source>
        <dbReference type="Proteomes" id="UP000005238"/>
    </source>
</evidence>
<dbReference type="HOGENOM" id="CLU_015303_1_1_1"/>
<sequence>MSEGLRKTGSFLPATLGSSWSADRSSSRRRPESKEHVGMATDEEPSVISSSTVGIQESKRRPNVSLMVLHGTVDGSLDDCMFGTFAGSDQAWMWRSSHINDRLDDARVLATIRKPTEKDPFRFLGIKWFAKEHPAVLSSIIQQRDFLIMEATGLTRDSKGETVGYYLMHSISLPGIIPELSDMGIVRGDVSLCFIDRQSGPGKVELFCRGYSDPRGGMMDRVSVAIASDALICAAAVVDYAYVKKLTWLMKHKGSQTTHQRQYRREAGFPRPTRCESCDKSFSKFTWTGLGSGAACQICQLVVCAKCSVGKKMTVDVSTTGSVKQCVLRFCLSCLLEAKEQSVWEMALSGVETASECSSTSGSVRVLK</sequence>
<proteinExistence type="predicted"/>
<dbReference type="InterPro" id="IPR023393">
    <property type="entry name" value="START-like_dom_sf"/>
</dbReference>